<dbReference type="InterPro" id="IPR027417">
    <property type="entry name" value="P-loop_NTPase"/>
</dbReference>
<dbReference type="PROSITE" id="PS00211">
    <property type="entry name" value="ABC_TRANSPORTER_1"/>
    <property type="match status" value="1"/>
</dbReference>
<protein>
    <submittedName>
        <fullName evidence="11">Multidrug resistance ABC transporter ATP-binding/permease protein BmrA</fullName>
    </submittedName>
</protein>
<dbReference type="Pfam" id="PF00664">
    <property type="entry name" value="ABC_membrane"/>
    <property type="match status" value="1"/>
</dbReference>
<evidence type="ECO:0000313" key="11">
    <source>
        <dbReference type="EMBL" id="GGH82516.1"/>
    </source>
</evidence>
<evidence type="ECO:0000256" key="1">
    <source>
        <dbReference type="ARBA" id="ARBA00004651"/>
    </source>
</evidence>
<dbReference type="SUPFAM" id="SSF52540">
    <property type="entry name" value="P-loop containing nucleoside triphosphate hydrolases"/>
    <property type="match status" value="1"/>
</dbReference>
<dbReference type="SUPFAM" id="SSF90123">
    <property type="entry name" value="ABC transporter transmembrane region"/>
    <property type="match status" value="1"/>
</dbReference>
<dbReference type="GO" id="GO:0005524">
    <property type="term" value="F:ATP binding"/>
    <property type="evidence" value="ECO:0007669"/>
    <property type="project" value="UniProtKB-KW"/>
</dbReference>
<dbReference type="InterPro" id="IPR017871">
    <property type="entry name" value="ABC_transporter-like_CS"/>
</dbReference>
<feature type="transmembrane region" description="Helical" evidence="8">
    <location>
        <begin position="201"/>
        <end position="218"/>
    </location>
</feature>
<feature type="transmembrane region" description="Helical" evidence="8">
    <location>
        <begin position="60"/>
        <end position="82"/>
    </location>
</feature>
<feature type="transmembrane region" description="Helical" evidence="8">
    <location>
        <begin position="281"/>
        <end position="304"/>
    </location>
</feature>
<keyword evidence="3" id="KW-0547">Nucleotide-binding</keyword>
<evidence type="ECO:0000259" key="9">
    <source>
        <dbReference type="PROSITE" id="PS50893"/>
    </source>
</evidence>
<keyword evidence="4 11" id="KW-0067">ATP-binding</keyword>
<comment type="subcellular location">
    <subcellularLocation>
        <location evidence="1">Cell membrane</location>
        <topology evidence="1">Multi-pass membrane protein</topology>
    </subcellularLocation>
</comment>
<evidence type="ECO:0000256" key="7">
    <source>
        <dbReference type="SAM" id="MobiDB-lite"/>
    </source>
</evidence>
<feature type="transmembrane region" description="Helical" evidence="8">
    <location>
        <begin position="310"/>
        <end position="330"/>
    </location>
</feature>
<keyword evidence="6 8" id="KW-0472">Membrane</keyword>
<dbReference type="PROSITE" id="PS50893">
    <property type="entry name" value="ABC_TRANSPORTER_2"/>
    <property type="match status" value="1"/>
</dbReference>
<evidence type="ECO:0000256" key="4">
    <source>
        <dbReference type="ARBA" id="ARBA00022840"/>
    </source>
</evidence>
<evidence type="ECO:0000256" key="2">
    <source>
        <dbReference type="ARBA" id="ARBA00022692"/>
    </source>
</evidence>
<dbReference type="InterPro" id="IPR003439">
    <property type="entry name" value="ABC_transporter-like_ATP-bd"/>
</dbReference>
<dbReference type="RefSeq" id="WP_229714233.1">
    <property type="nucleotide sequence ID" value="NZ_BMDD01000004.1"/>
</dbReference>
<dbReference type="CDD" id="cd18551">
    <property type="entry name" value="ABC_6TM_LmrA_like"/>
    <property type="match status" value="1"/>
</dbReference>
<evidence type="ECO:0000256" key="6">
    <source>
        <dbReference type="ARBA" id="ARBA00023136"/>
    </source>
</evidence>
<keyword evidence="5 8" id="KW-1133">Transmembrane helix</keyword>
<evidence type="ECO:0000259" key="10">
    <source>
        <dbReference type="PROSITE" id="PS50929"/>
    </source>
</evidence>
<reference evidence="12" key="1">
    <citation type="journal article" date="2019" name="Int. J. Syst. Evol. Microbiol.">
        <title>The Global Catalogue of Microorganisms (GCM) 10K type strain sequencing project: providing services to taxonomists for standard genome sequencing and annotation.</title>
        <authorList>
            <consortium name="The Broad Institute Genomics Platform"/>
            <consortium name="The Broad Institute Genome Sequencing Center for Infectious Disease"/>
            <person name="Wu L."/>
            <person name="Ma J."/>
        </authorList>
    </citation>
    <scope>NUCLEOTIDE SEQUENCE [LARGE SCALE GENOMIC DNA]</scope>
    <source>
        <strain evidence="12">CCM 8702</strain>
    </source>
</reference>
<feature type="transmembrane region" description="Helical" evidence="8">
    <location>
        <begin position="175"/>
        <end position="195"/>
    </location>
</feature>
<feature type="domain" description="ABC transmembrane type-1" evidence="10">
    <location>
        <begin position="64"/>
        <end position="342"/>
    </location>
</feature>
<dbReference type="InterPro" id="IPR003593">
    <property type="entry name" value="AAA+_ATPase"/>
</dbReference>
<name>A0ABQ2A1N8_9BACL</name>
<feature type="transmembrane region" description="Helical" evidence="8">
    <location>
        <begin position="102"/>
        <end position="129"/>
    </location>
</feature>
<evidence type="ECO:0000313" key="12">
    <source>
        <dbReference type="Proteomes" id="UP000605427"/>
    </source>
</evidence>
<dbReference type="PROSITE" id="PS50929">
    <property type="entry name" value="ABC_TM1F"/>
    <property type="match status" value="1"/>
</dbReference>
<dbReference type="Pfam" id="PF00005">
    <property type="entry name" value="ABC_tran"/>
    <property type="match status" value="1"/>
</dbReference>
<keyword evidence="2 8" id="KW-0812">Transmembrane</keyword>
<dbReference type="InterPro" id="IPR011527">
    <property type="entry name" value="ABC1_TM_dom"/>
</dbReference>
<dbReference type="Proteomes" id="UP000605427">
    <property type="component" value="Unassembled WGS sequence"/>
</dbReference>
<evidence type="ECO:0000256" key="5">
    <source>
        <dbReference type="ARBA" id="ARBA00022989"/>
    </source>
</evidence>
<dbReference type="PANTHER" id="PTHR43394">
    <property type="entry name" value="ATP-DEPENDENT PERMEASE MDL1, MITOCHONDRIAL"/>
    <property type="match status" value="1"/>
</dbReference>
<dbReference type="Gene3D" id="3.40.50.300">
    <property type="entry name" value="P-loop containing nucleotide triphosphate hydrolases"/>
    <property type="match status" value="1"/>
</dbReference>
<gene>
    <name evidence="11" type="primary">bmrA</name>
    <name evidence="11" type="ORF">GCM10007362_33950</name>
</gene>
<keyword evidence="12" id="KW-1185">Reference proteome</keyword>
<feature type="compositionally biased region" description="Basic and acidic residues" evidence="7">
    <location>
        <begin position="1"/>
        <end position="12"/>
    </location>
</feature>
<dbReference type="InterPro" id="IPR036640">
    <property type="entry name" value="ABC1_TM_sf"/>
</dbReference>
<dbReference type="InterPro" id="IPR039421">
    <property type="entry name" value="Type_1_exporter"/>
</dbReference>
<feature type="region of interest" description="Disordered" evidence="7">
    <location>
        <begin position="1"/>
        <end position="38"/>
    </location>
</feature>
<sequence length="639" mass="70005">MDDRQKRNEAEIGTHAGLEAEVSMNETPSDDTVKAKKETAPTPSWSSFWKLVAKYMPKGWLLTAAVVLGLFETVFTLAIPLLTSRLVDGFSMENLTGGTIALLGAAFIAQALMSGLAIYTMSYVGQFIVSGLRRDLWRRILKLPISFFDRSASGETMSRVTNDTNIVKDFITGQVISFLSGIVAIVGSVVILLTIDWKMTLFALLAIPAAMLLLWPVGRRMYAISRDTQQEIAEFQGDLGRVLSDIRLVKASMAEPVERVQGEKRIMGLFRFGLREARIQAIVSPLMMTVMLLILVALIGYGGAQVARGVLTAGSLVAIILYMFQIVVPFTQLATFFTQFQKALGATERLREIMELPAEDDEQSDADAKMEDRAAASADGGHSIQQPLVFDRVDFGYSEDKPILKGLNFTAEAGQTTAFVGPSGAGKTTIFSLIERFYEPTGGRLLYGSEEAVRIPIREWRSRIAYVSQESPVMAGSIRDNLTYGLSGVEDSAVEEAVRLANLSEFIASLPQRLDTQAGERGVKLSGGQRQRLAIARAILRDPDILLLDEATAHLDSASEALVQEALDKLMQGRTTLVIAHRLSTVRGANKLIVIEGGRATGQGTHEELLASHAFYRKLVSRQFEPAERAEESKEEEQG</sequence>
<evidence type="ECO:0000256" key="8">
    <source>
        <dbReference type="SAM" id="Phobius"/>
    </source>
</evidence>
<accession>A0ABQ2A1N8</accession>
<evidence type="ECO:0000256" key="3">
    <source>
        <dbReference type="ARBA" id="ARBA00022741"/>
    </source>
</evidence>
<feature type="region of interest" description="Disordered" evidence="7">
    <location>
        <begin position="357"/>
        <end position="380"/>
    </location>
</feature>
<proteinExistence type="predicted"/>
<comment type="caution">
    <text evidence="11">The sequence shown here is derived from an EMBL/GenBank/DDBJ whole genome shotgun (WGS) entry which is preliminary data.</text>
</comment>
<dbReference type="Gene3D" id="1.20.1560.10">
    <property type="entry name" value="ABC transporter type 1, transmembrane domain"/>
    <property type="match status" value="1"/>
</dbReference>
<feature type="domain" description="ABC transporter" evidence="9">
    <location>
        <begin position="388"/>
        <end position="622"/>
    </location>
</feature>
<dbReference type="SMART" id="SM00382">
    <property type="entry name" value="AAA"/>
    <property type="match status" value="1"/>
</dbReference>
<dbReference type="PANTHER" id="PTHR43394:SF1">
    <property type="entry name" value="ATP-BINDING CASSETTE SUB-FAMILY B MEMBER 10, MITOCHONDRIAL"/>
    <property type="match status" value="1"/>
</dbReference>
<organism evidence="11 12">
    <name type="scientific">Saccharibacillus endophyticus</name>
    <dbReference type="NCBI Taxonomy" id="2060666"/>
    <lineage>
        <taxon>Bacteria</taxon>
        <taxon>Bacillati</taxon>
        <taxon>Bacillota</taxon>
        <taxon>Bacilli</taxon>
        <taxon>Bacillales</taxon>
        <taxon>Paenibacillaceae</taxon>
        <taxon>Saccharibacillus</taxon>
    </lineage>
</organism>
<dbReference type="EMBL" id="BMDD01000004">
    <property type="protein sequence ID" value="GGH82516.1"/>
    <property type="molecule type" value="Genomic_DNA"/>
</dbReference>